<reference evidence="7 8" key="1">
    <citation type="journal article" date="2017" name="Nat. Microbiol.">
        <title>Natural product diversity associated with the nematode symbionts Photorhabdus and Xenorhabdus.</title>
        <authorList>
            <person name="Tobias N.J."/>
            <person name="Wolff H."/>
            <person name="Djahanschiri B."/>
            <person name="Grundmann F."/>
            <person name="Kronenwerth M."/>
            <person name="Shi Y.M."/>
            <person name="Simonyi S."/>
            <person name="Grun P."/>
            <person name="Shapiro-Ilan D."/>
            <person name="Pidot S.J."/>
            <person name="Stinear T.P."/>
            <person name="Ebersberger I."/>
            <person name="Bode H.B."/>
        </authorList>
    </citation>
    <scope>NUCLEOTIDE SEQUENCE [LARGE SCALE GENOMIC DNA]</scope>
    <source>
        <strain evidence="7 8">DSM 17902</strain>
    </source>
</reference>
<protein>
    <recommendedName>
        <fullName evidence="5">Anaerobic glycerol-3-phosphate dehydrogenase subunit B</fullName>
        <shortName evidence="5">Anaerobic G-3-P dehydrogenase subunit B</shortName>
        <shortName evidence="5">Anaerobic G3Pdhase B</shortName>
        <ecNumber evidence="5">1.1.5.3</ecNumber>
    </recommendedName>
</protein>
<dbReference type="NCBIfam" id="NF003721">
    <property type="entry name" value="PRK05329.1-4"/>
    <property type="match status" value="1"/>
</dbReference>
<keyword evidence="2 5" id="KW-0285">Flavoprotein</keyword>
<gene>
    <name evidence="5 7" type="primary">glpB</name>
    <name evidence="7" type="ORF">Xmir_01979</name>
</gene>
<comment type="similarity">
    <text evidence="1">Belongs to the carotenoid/retinoid oxidoreductase family.</text>
</comment>
<evidence type="ECO:0000256" key="3">
    <source>
        <dbReference type="ARBA" id="ARBA00022643"/>
    </source>
</evidence>
<evidence type="ECO:0000256" key="5">
    <source>
        <dbReference type="HAMAP-Rule" id="MF_00753"/>
    </source>
</evidence>
<accession>A0A2D0JRE1</accession>
<sequence>MKFDVVIIGSGLAGLTCGIRLAEAGKSCAIVSAGQNSLYFSSGSMDFLSHLPDGREVAHPLAALSELAEQAPAHPYSRMGEKNVASLIYRAESLLKESGLAMKGSASQNHYRMTPIGRRRMAWLSPARVPTHELERSFLCEKSSWENVAVIGIEGFLDFQPKMVAGALQKQGIKAQATEVHLSVLDKLRDNSSEFRAVNIARLLDLSENLSLLAEEINRLSTGHDVIILPACIGLASDEVVGNLQIQVGKPIYLLPTLPPSLPGIRVNQAMNARFRQFGGIVMAGDKVNRVEIENNCITGVYTRNHGDIPLRASHVVLATGSFFNNGLKTEFNRVYEPLLNLDLLGDPERGQWTRKNLFAPQPYLKFGVNTDEYLRPLKEGKALKNLYAAGAVLGGYDPLAEGCGAGVSLLSALFVAEQIEADQTIKPSMISGQIEAREVTQ</sequence>
<dbReference type="PANTHER" id="PTHR43734">
    <property type="entry name" value="PHYTOENE DESATURASE"/>
    <property type="match status" value="1"/>
</dbReference>
<dbReference type="SUPFAM" id="SSF51905">
    <property type="entry name" value="FAD/NAD(P)-binding domain"/>
    <property type="match status" value="1"/>
</dbReference>
<keyword evidence="4 5" id="KW-0560">Oxidoreductase</keyword>
<comment type="cofactor">
    <cofactor evidence="5">
        <name>FMN</name>
        <dbReference type="ChEBI" id="CHEBI:58210"/>
    </cofactor>
</comment>
<dbReference type="Pfam" id="PF00890">
    <property type="entry name" value="FAD_binding_2"/>
    <property type="match status" value="1"/>
</dbReference>
<dbReference type="HAMAP" id="MF_00753">
    <property type="entry name" value="Glycerol3P_GlpB"/>
    <property type="match status" value="1"/>
</dbReference>
<dbReference type="GO" id="GO:0004368">
    <property type="term" value="F:glycerol-3-phosphate dehydrogenase (quinone) activity"/>
    <property type="evidence" value="ECO:0007669"/>
    <property type="project" value="UniProtKB-UniRule"/>
</dbReference>
<comment type="subunit">
    <text evidence="5">Composed of a catalytic GlpA/B dimer and of membrane bound GlpC.</text>
</comment>
<comment type="pathway">
    <text evidence="5">Polyol metabolism; glycerol degradation via glycerol kinase pathway; glycerone phosphate from sn-glycerol 3-phosphate (anaerobic route): step 1/1.</text>
</comment>
<proteinExistence type="inferred from homology"/>
<dbReference type="InterPro" id="IPR003953">
    <property type="entry name" value="FAD-dep_OxRdtase_2_FAD-bd"/>
</dbReference>
<name>A0A2D0JRE1_9GAMM</name>
<dbReference type="NCBIfam" id="NF003720">
    <property type="entry name" value="PRK05329.1-3"/>
    <property type="match status" value="1"/>
</dbReference>
<dbReference type="GO" id="GO:0019563">
    <property type="term" value="P:glycerol catabolic process"/>
    <property type="evidence" value="ECO:0007669"/>
    <property type="project" value="UniProtKB-UniRule"/>
</dbReference>
<feature type="domain" description="FAD-dependent oxidoreductase 2 FAD-binding" evidence="6">
    <location>
        <begin position="4"/>
        <end position="408"/>
    </location>
</feature>
<comment type="caution">
    <text evidence="7">The sequence shown here is derived from an EMBL/GenBank/DDBJ whole genome shotgun (WGS) entry which is preliminary data.</text>
</comment>
<dbReference type="Gene3D" id="3.50.50.60">
    <property type="entry name" value="FAD/NAD(P)-binding domain"/>
    <property type="match status" value="1"/>
</dbReference>
<evidence type="ECO:0000256" key="1">
    <source>
        <dbReference type="ARBA" id="ARBA00006046"/>
    </source>
</evidence>
<evidence type="ECO:0000256" key="2">
    <source>
        <dbReference type="ARBA" id="ARBA00022630"/>
    </source>
</evidence>
<dbReference type="InterPro" id="IPR009158">
    <property type="entry name" value="G3P_DH_GlpB_su"/>
</dbReference>
<keyword evidence="8" id="KW-1185">Reference proteome</keyword>
<organism evidence="7 8">
    <name type="scientific">Xenorhabdus miraniensis</name>
    <dbReference type="NCBI Taxonomy" id="351674"/>
    <lineage>
        <taxon>Bacteria</taxon>
        <taxon>Pseudomonadati</taxon>
        <taxon>Pseudomonadota</taxon>
        <taxon>Gammaproteobacteria</taxon>
        <taxon>Enterobacterales</taxon>
        <taxon>Morganellaceae</taxon>
        <taxon>Xenorhabdus</taxon>
    </lineage>
</organism>
<comment type="similarity">
    <text evidence="5">Belongs to the anaerobic G-3-P dehydrogenase subunit B family.</text>
</comment>
<dbReference type="NCBIfam" id="TIGR03378">
    <property type="entry name" value="glycerol3P_GlpB"/>
    <property type="match status" value="1"/>
</dbReference>
<dbReference type="OrthoDB" id="6395323at2"/>
<dbReference type="UniPathway" id="UPA00618">
    <property type="reaction ID" value="UER00673"/>
</dbReference>
<comment type="catalytic activity">
    <reaction evidence="5">
        <text>a quinone + sn-glycerol 3-phosphate = dihydroxyacetone phosphate + a quinol</text>
        <dbReference type="Rhea" id="RHEA:18977"/>
        <dbReference type="ChEBI" id="CHEBI:24646"/>
        <dbReference type="ChEBI" id="CHEBI:57597"/>
        <dbReference type="ChEBI" id="CHEBI:57642"/>
        <dbReference type="ChEBI" id="CHEBI:132124"/>
        <dbReference type="EC" id="1.1.5.3"/>
    </reaction>
</comment>
<evidence type="ECO:0000259" key="6">
    <source>
        <dbReference type="Pfam" id="PF00890"/>
    </source>
</evidence>
<dbReference type="PIRSF" id="PIRSF000141">
    <property type="entry name" value="Anaerobic_G3P_dh"/>
    <property type="match status" value="1"/>
</dbReference>
<evidence type="ECO:0000313" key="7">
    <source>
        <dbReference type="EMBL" id="PHM48833.1"/>
    </source>
</evidence>
<dbReference type="PANTHER" id="PTHR43734:SF7">
    <property type="entry name" value="4,4'-DIAPONEUROSPORENE OXYGENASE"/>
    <property type="match status" value="1"/>
</dbReference>
<dbReference type="Proteomes" id="UP000221980">
    <property type="component" value="Unassembled WGS sequence"/>
</dbReference>
<comment type="function">
    <text evidence="5">Conversion of glycerol 3-phosphate to dihydroxyacetone. Uses fumarate or nitrate as electron acceptor.</text>
</comment>
<keyword evidence="3 5" id="KW-0288">FMN</keyword>
<dbReference type="InterPro" id="IPR036188">
    <property type="entry name" value="FAD/NAD-bd_sf"/>
</dbReference>
<dbReference type="EMBL" id="NITZ01000008">
    <property type="protein sequence ID" value="PHM48833.1"/>
    <property type="molecule type" value="Genomic_DNA"/>
</dbReference>
<dbReference type="AlphaFoldDB" id="A0A2D0JRE1"/>
<dbReference type="NCBIfam" id="NF003719">
    <property type="entry name" value="PRK05329.1-2"/>
    <property type="match status" value="1"/>
</dbReference>
<dbReference type="EC" id="1.1.5.3" evidence="5"/>
<dbReference type="RefSeq" id="WP_099114211.1">
    <property type="nucleotide sequence ID" value="NZ_CAWNQI010000117.1"/>
</dbReference>
<evidence type="ECO:0000256" key="4">
    <source>
        <dbReference type="ARBA" id="ARBA00023002"/>
    </source>
</evidence>
<evidence type="ECO:0000313" key="8">
    <source>
        <dbReference type="Proteomes" id="UP000221980"/>
    </source>
</evidence>
<dbReference type="NCBIfam" id="NF003718">
    <property type="entry name" value="PRK05329.1-1"/>
    <property type="match status" value="1"/>
</dbReference>
<dbReference type="GO" id="GO:0009331">
    <property type="term" value="C:glycerol-3-phosphate dehydrogenase (FAD) complex"/>
    <property type="evidence" value="ECO:0007669"/>
    <property type="project" value="InterPro"/>
</dbReference>